<sequence>MATVRHEPPPGATPFAIYEDPEDQGGPPSPSVYEGDVSFNSETSLPSIATEHEHDAQPVLQRHSVAYTSRPSSRPSALSNSRSRRNSDVTSTSFVSSLPSEMSVGSKPIPPANNLDSRYSPRKQRSPFRNPDSVRAMRMTSPLPVPHAERSRERLKGNYKIPSSSRSARSDSMSTTGSRRRRSHRESAYLEQAHENPQPTPSPQQFPLVLLHVTILPMQMPYPHDMMAKVMPEWLVENYRVLEEKLQDIILMRRGLLIPHPRDEYEVLEERILESLELKIPRLLKCGHFIATYDDDDDDDHDETLNEDVVTSVAEEGAGRGSRMSGGTITVEEEADHASVCMECRRQVKKKGVGAGTKKWDIKIYAANGLMRAGAWLAAWSEMERCDVEITPWIPEDVRKALDKRVMEEQEAVQRKRMYAAELQRQIQEEAARQQLAEEEADAKRRAEEAQLQSKIEAEAAALQRKLEEKAAEKRRLEETFHEQIKEAKEAMRLEFEAQALAEANLVTERLRAMEDMLKKEQENRSRNMPLSISHQPHAAEIPLGTLLKNYVLLLIQGSSNILLVGLTGLVVYLAMNIDHQPLPVLSAGPVADHRLTNAVSSVVITSTATMTATSVATLTITETPSAESIFESAETTAPSVDISSDVPVSFASESTSLVSAPFEIPSETSEALPFSTTVRDP</sequence>
<organism evidence="3 4">
    <name type="scientific">Massarina eburnea CBS 473.64</name>
    <dbReference type="NCBI Taxonomy" id="1395130"/>
    <lineage>
        <taxon>Eukaryota</taxon>
        <taxon>Fungi</taxon>
        <taxon>Dikarya</taxon>
        <taxon>Ascomycota</taxon>
        <taxon>Pezizomycotina</taxon>
        <taxon>Dothideomycetes</taxon>
        <taxon>Pleosporomycetidae</taxon>
        <taxon>Pleosporales</taxon>
        <taxon>Massarineae</taxon>
        <taxon>Massarinaceae</taxon>
        <taxon>Massarina</taxon>
    </lineage>
</organism>
<evidence type="ECO:0000256" key="1">
    <source>
        <dbReference type="SAM" id="Coils"/>
    </source>
</evidence>
<evidence type="ECO:0008006" key="5">
    <source>
        <dbReference type="Google" id="ProtNLM"/>
    </source>
</evidence>
<dbReference type="AlphaFoldDB" id="A0A6A6S739"/>
<feature type="compositionally biased region" description="Polar residues" evidence="2">
    <location>
        <begin position="38"/>
        <end position="47"/>
    </location>
</feature>
<feature type="compositionally biased region" description="Basic and acidic residues" evidence="2">
    <location>
        <begin position="147"/>
        <end position="156"/>
    </location>
</feature>
<feature type="region of interest" description="Disordered" evidence="2">
    <location>
        <begin position="1"/>
        <end position="205"/>
    </location>
</feature>
<feature type="compositionally biased region" description="Low complexity" evidence="2">
    <location>
        <begin position="69"/>
        <end position="81"/>
    </location>
</feature>
<keyword evidence="1" id="KW-0175">Coiled coil</keyword>
<gene>
    <name evidence="3" type="ORF">P280DRAFT_497828</name>
</gene>
<name>A0A6A6S739_9PLEO</name>
<feature type="compositionally biased region" description="Basic and acidic residues" evidence="2">
    <location>
        <begin position="185"/>
        <end position="194"/>
    </location>
</feature>
<dbReference type="EMBL" id="MU006782">
    <property type="protein sequence ID" value="KAF2641994.1"/>
    <property type="molecule type" value="Genomic_DNA"/>
</dbReference>
<dbReference type="Proteomes" id="UP000799753">
    <property type="component" value="Unassembled WGS sequence"/>
</dbReference>
<evidence type="ECO:0000313" key="3">
    <source>
        <dbReference type="EMBL" id="KAF2641994.1"/>
    </source>
</evidence>
<proteinExistence type="predicted"/>
<evidence type="ECO:0000256" key="2">
    <source>
        <dbReference type="SAM" id="MobiDB-lite"/>
    </source>
</evidence>
<reference evidence="3" key="1">
    <citation type="journal article" date="2020" name="Stud. Mycol.">
        <title>101 Dothideomycetes genomes: a test case for predicting lifestyles and emergence of pathogens.</title>
        <authorList>
            <person name="Haridas S."/>
            <person name="Albert R."/>
            <person name="Binder M."/>
            <person name="Bloem J."/>
            <person name="Labutti K."/>
            <person name="Salamov A."/>
            <person name="Andreopoulos B."/>
            <person name="Baker S."/>
            <person name="Barry K."/>
            <person name="Bills G."/>
            <person name="Bluhm B."/>
            <person name="Cannon C."/>
            <person name="Castanera R."/>
            <person name="Culley D."/>
            <person name="Daum C."/>
            <person name="Ezra D."/>
            <person name="Gonzalez J."/>
            <person name="Henrissat B."/>
            <person name="Kuo A."/>
            <person name="Liang C."/>
            <person name="Lipzen A."/>
            <person name="Lutzoni F."/>
            <person name="Magnuson J."/>
            <person name="Mondo S."/>
            <person name="Nolan M."/>
            <person name="Ohm R."/>
            <person name="Pangilinan J."/>
            <person name="Park H.-J."/>
            <person name="Ramirez L."/>
            <person name="Alfaro M."/>
            <person name="Sun H."/>
            <person name="Tritt A."/>
            <person name="Yoshinaga Y."/>
            <person name="Zwiers L.-H."/>
            <person name="Turgeon B."/>
            <person name="Goodwin S."/>
            <person name="Spatafora J."/>
            <person name="Crous P."/>
            <person name="Grigoriev I."/>
        </authorList>
    </citation>
    <scope>NUCLEOTIDE SEQUENCE</scope>
    <source>
        <strain evidence="3">CBS 473.64</strain>
    </source>
</reference>
<evidence type="ECO:0000313" key="4">
    <source>
        <dbReference type="Proteomes" id="UP000799753"/>
    </source>
</evidence>
<protein>
    <recommendedName>
        <fullName evidence="5">Pathway-specific nitrogen regulator</fullName>
    </recommendedName>
</protein>
<feature type="coiled-coil region" evidence="1">
    <location>
        <begin position="420"/>
        <end position="524"/>
    </location>
</feature>
<feature type="compositionally biased region" description="Low complexity" evidence="2">
    <location>
        <begin position="163"/>
        <end position="177"/>
    </location>
</feature>
<accession>A0A6A6S739</accession>
<keyword evidence="4" id="KW-1185">Reference proteome</keyword>
<dbReference type="OrthoDB" id="5369448at2759"/>